<sequence>MVSVLTVCFSHPSSAPAMDAALRCGIPDLQQALLTLLQQRGWRHNPDAPLLAMLDAPFGYAPFIRPQEFWYGNLPDSRSLPDDCRTWRRSSIISSERAPLQGRVYF</sequence>
<accession>A7NKJ1</accession>
<evidence type="ECO:0000313" key="2">
    <source>
        <dbReference type="Proteomes" id="UP000000263"/>
    </source>
</evidence>
<dbReference type="KEGG" id="rca:Rcas_1921"/>
<proteinExistence type="predicted"/>
<dbReference type="EMBL" id="CP000804">
    <property type="protein sequence ID" value="ABU58011.1"/>
    <property type="molecule type" value="Genomic_DNA"/>
</dbReference>
<evidence type="ECO:0000313" key="1">
    <source>
        <dbReference type="EMBL" id="ABU58011.1"/>
    </source>
</evidence>
<dbReference type="HOGENOM" id="CLU_2221235_0_0_0"/>
<keyword evidence="2" id="KW-1185">Reference proteome</keyword>
<gene>
    <name evidence="1" type="ordered locus">Rcas_1921</name>
</gene>
<dbReference type="Proteomes" id="UP000000263">
    <property type="component" value="Chromosome"/>
</dbReference>
<reference evidence="1 2" key="1">
    <citation type="submission" date="2007-08" db="EMBL/GenBank/DDBJ databases">
        <title>Complete sequence of Roseiflexus castenholzii DSM 13941.</title>
        <authorList>
            <consortium name="US DOE Joint Genome Institute"/>
            <person name="Copeland A."/>
            <person name="Lucas S."/>
            <person name="Lapidus A."/>
            <person name="Barry K."/>
            <person name="Glavina del Rio T."/>
            <person name="Dalin E."/>
            <person name="Tice H."/>
            <person name="Pitluck S."/>
            <person name="Thompson L.S."/>
            <person name="Brettin T."/>
            <person name="Bruce D."/>
            <person name="Detter J.C."/>
            <person name="Han C."/>
            <person name="Tapia R."/>
            <person name="Schmutz J."/>
            <person name="Larimer F."/>
            <person name="Land M."/>
            <person name="Hauser L."/>
            <person name="Kyrpides N."/>
            <person name="Mikhailova N."/>
            <person name="Bryant D.A."/>
            <person name="Hanada S."/>
            <person name="Tsukatani Y."/>
            <person name="Richardson P."/>
        </authorList>
    </citation>
    <scope>NUCLEOTIDE SEQUENCE [LARGE SCALE GENOMIC DNA]</scope>
    <source>
        <strain evidence="2">DSM 13941 / HLO8</strain>
    </source>
</reference>
<dbReference type="STRING" id="383372.Rcas_1921"/>
<name>A7NKJ1_ROSCS</name>
<dbReference type="AlphaFoldDB" id="A7NKJ1"/>
<organism evidence="1 2">
    <name type="scientific">Roseiflexus castenholzii (strain DSM 13941 / HLO8)</name>
    <dbReference type="NCBI Taxonomy" id="383372"/>
    <lineage>
        <taxon>Bacteria</taxon>
        <taxon>Bacillati</taxon>
        <taxon>Chloroflexota</taxon>
        <taxon>Chloroflexia</taxon>
        <taxon>Chloroflexales</taxon>
        <taxon>Roseiflexineae</taxon>
        <taxon>Roseiflexaceae</taxon>
        <taxon>Roseiflexus</taxon>
    </lineage>
</organism>
<protein>
    <submittedName>
        <fullName evidence="1">Uncharacterized protein</fullName>
    </submittedName>
</protein>